<name>A0A1G2CSA0_9BACT</name>
<protein>
    <submittedName>
        <fullName evidence="2">Uncharacterized protein</fullName>
    </submittedName>
</protein>
<reference evidence="2 3" key="1">
    <citation type="journal article" date="2016" name="Nat. Commun.">
        <title>Thousands of microbial genomes shed light on interconnected biogeochemical processes in an aquifer system.</title>
        <authorList>
            <person name="Anantharaman K."/>
            <person name="Brown C.T."/>
            <person name="Hug L.A."/>
            <person name="Sharon I."/>
            <person name="Castelle C.J."/>
            <person name="Probst A.J."/>
            <person name="Thomas B.C."/>
            <person name="Singh A."/>
            <person name="Wilkins M.J."/>
            <person name="Karaoz U."/>
            <person name="Brodie E.L."/>
            <person name="Williams K.H."/>
            <person name="Hubbard S.S."/>
            <person name="Banfield J.F."/>
        </authorList>
    </citation>
    <scope>NUCLEOTIDE SEQUENCE [LARGE SCALE GENOMIC DNA]</scope>
</reference>
<dbReference type="EMBL" id="MHLH01000009">
    <property type="protein sequence ID" value="OGZ04253.1"/>
    <property type="molecule type" value="Genomic_DNA"/>
</dbReference>
<dbReference type="Proteomes" id="UP000178841">
    <property type="component" value="Unassembled WGS sequence"/>
</dbReference>
<keyword evidence="1" id="KW-0472">Membrane</keyword>
<keyword evidence="1" id="KW-1133">Transmembrane helix</keyword>
<evidence type="ECO:0000313" key="2">
    <source>
        <dbReference type="EMBL" id="OGZ04253.1"/>
    </source>
</evidence>
<gene>
    <name evidence="2" type="ORF">A2648_00420</name>
</gene>
<feature type="transmembrane region" description="Helical" evidence="1">
    <location>
        <begin position="6"/>
        <end position="28"/>
    </location>
</feature>
<accession>A0A1G2CSA0</accession>
<evidence type="ECO:0000313" key="3">
    <source>
        <dbReference type="Proteomes" id="UP000178841"/>
    </source>
</evidence>
<organism evidence="2 3">
    <name type="scientific">Candidatus Lloydbacteria bacterium RIFCSPHIGHO2_01_FULL_41_20</name>
    <dbReference type="NCBI Taxonomy" id="1798657"/>
    <lineage>
        <taxon>Bacteria</taxon>
        <taxon>Candidatus Lloydiibacteriota</taxon>
    </lineage>
</organism>
<proteinExistence type="predicted"/>
<sequence length="70" mass="8386">MNFVRWAEFISLLLIIVFLVTQVAWPLIRGTKLFPIFRREAELEKKLDNKRQEDLEQALERKLGRSKKSK</sequence>
<keyword evidence="1" id="KW-0812">Transmembrane</keyword>
<comment type="caution">
    <text evidence="2">The sequence shown here is derived from an EMBL/GenBank/DDBJ whole genome shotgun (WGS) entry which is preliminary data.</text>
</comment>
<dbReference type="AlphaFoldDB" id="A0A1G2CSA0"/>
<evidence type="ECO:0000256" key="1">
    <source>
        <dbReference type="SAM" id="Phobius"/>
    </source>
</evidence>